<dbReference type="AlphaFoldDB" id="A0A170ZNF6"/>
<dbReference type="EMBL" id="BDCR01000003">
    <property type="protein sequence ID" value="GAT62856.1"/>
    <property type="molecule type" value="Genomic_DNA"/>
</dbReference>
<reference evidence="2" key="2">
    <citation type="journal article" date="2017" name="Genome Announc.">
        <title>Draft genome sequence of Paludibacter jiangxiensis NM7(T), a propionate-producing fermentative bacterium.</title>
        <authorList>
            <person name="Qiu Y.-L."/>
            <person name="Tourlousse D.M."/>
            <person name="Matsuura N."/>
            <person name="Ohashi A."/>
            <person name="Sekiguchi Y."/>
        </authorList>
    </citation>
    <scope>NUCLEOTIDE SEQUENCE [LARGE SCALE GENOMIC DNA]</scope>
    <source>
        <strain evidence="2">NM7</strain>
    </source>
</reference>
<gene>
    <name evidence="1" type="ORF">PJIAN_3167</name>
</gene>
<evidence type="ECO:0008006" key="3">
    <source>
        <dbReference type="Google" id="ProtNLM"/>
    </source>
</evidence>
<evidence type="ECO:0000313" key="2">
    <source>
        <dbReference type="Proteomes" id="UP000076586"/>
    </source>
</evidence>
<dbReference type="SUPFAM" id="SSF55729">
    <property type="entry name" value="Acyl-CoA N-acyltransferases (Nat)"/>
    <property type="match status" value="1"/>
</dbReference>
<dbReference type="OrthoDB" id="9785911at2"/>
<dbReference type="STRING" id="681398.PJIAN_3167"/>
<organism evidence="1 2">
    <name type="scientific">Paludibacter jiangxiensis</name>
    <dbReference type="NCBI Taxonomy" id="681398"/>
    <lineage>
        <taxon>Bacteria</taxon>
        <taxon>Pseudomonadati</taxon>
        <taxon>Bacteroidota</taxon>
        <taxon>Bacteroidia</taxon>
        <taxon>Bacteroidales</taxon>
        <taxon>Paludibacteraceae</taxon>
        <taxon>Paludibacter</taxon>
    </lineage>
</organism>
<proteinExistence type="predicted"/>
<dbReference type="Gene3D" id="3.40.630.30">
    <property type="match status" value="1"/>
</dbReference>
<reference evidence="2" key="1">
    <citation type="submission" date="2016-04" db="EMBL/GenBank/DDBJ databases">
        <title>Draft genome sequence of Paludibacter jiangxiensis strain NM7.</title>
        <authorList>
            <person name="Qiu Y."/>
            <person name="Matsuura N."/>
            <person name="Ohashi A."/>
            <person name="Tourlousse M.D."/>
            <person name="Sekiguchi Y."/>
        </authorList>
    </citation>
    <scope>NUCLEOTIDE SEQUENCE [LARGE SCALE GENOMIC DNA]</scope>
    <source>
        <strain evidence="2">NM7</strain>
    </source>
</reference>
<keyword evidence="2" id="KW-1185">Reference proteome</keyword>
<dbReference type="RefSeq" id="WP_068703541.1">
    <property type="nucleotide sequence ID" value="NZ_BDCR01000003.1"/>
</dbReference>
<comment type="caution">
    <text evidence="1">The sequence shown here is derived from an EMBL/GenBank/DDBJ whole genome shotgun (WGS) entry which is preliminary data.</text>
</comment>
<protein>
    <recommendedName>
        <fullName evidence="3">BioF2-like acetyltransferase domain-containing protein</fullName>
    </recommendedName>
</protein>
<name>A0A170ZNF6_9BACT</name>
<accession>A0A170ZNF6</accession>
<dbReference type="InterPro" id="IPR016181">
    <property type="entry name" value="Acyl_CoA_acyltransferase"/>
</dbReference>
<sequence length="336" mass="38349">MYEFNDLGNALIPWDLLDKSEDQNVFKTREWLEFLRKTQHAEPCVVEIYDNGNLIGYFVGENFRKVIKIVASPFEGCSTGFQGLNMLKPITATERVKIYESLILSLFRTKQCLFFQATDWQMSVEDLTHSVLQYEPVTGYSIDLTQSEDLFLRDFNESSRKNVNKSVRRGVLLRQAENPGKFVDDYYSQLQDVFSKQGLKPTYSKNRVTALVDTLYPTGNLLLLESLSPEGKSIATGLFLGKNKFSSAWGQASYKDSHSLFPNEAMWFEAMRYWKNAGATVFELGGGGEYKKKYGGVPYVKPRLVATKYQALHSLKQLAKRSYYFTRKVASVICSS</sequence>
<dbReference type="Proteomes" id="UP000076586">
    <property type="component" value="Unassembled WGS sequence"/>
</dbReference>
<evidence type="ECO:0000313" key="1">
    <source>
        <dbReference type="EMBL" id="GAT62856.1"/>
    </source>
</evidence>